<proteinExistence type="predicted"/>
<evidence type="ECO:0000256" key="1">
    <source>
        <dbReference type="SAM" id="MobiDB-lite"/>
    </source>
</evidence>
<reference evidence="2 3" key="1">
    <citation type="journal article" date="2022" name="Nat. Ecol. Evol.">
        <title>A masculinizing supergene underlies an exaggerated male reproductive morph in a spider.</title>
        <authorList>
            <person name="Hendrickx F."/>
            <person name="De Corte Z."/>
            <person name="Sonet G."/>
            <person name="Van Belleghem S.M."/>
            <person name="Kostlbacher S."/>
            <person name="Vangestel C."/>
        </authorList>
    </citation>
    <scope>NUCLEOTIDE SEQUENCE [LARGE SCALE GENOMIC DNA]</scope>
    <source>
        <strain evidence="2">W744_W776</strain>
    </source>
</reference>
<keyword evidence="3" id="KW-1185">Reference proteome</keyword>
<sequence>MEKKTQERTPGGKRKSKDRKSDPEREKPFISVVPTPGGMGEKGGGGKKSTIDSLTTVTAGGGGRTGNVLWGEVYLSDICTRA</sequence>
<accession>A0AAV6UWQ7</accession>
<protein>
    <submittedName>
        <fullName evidence="2">Uncharacterized protein</fullName>
    </submittedName>
</protein>
<dbReference type="Proteomes" id="UP000827092">
    <property type="component" value="Unassembled WGS sequence"/>
</dbReference>
<comment type="caution">
    <text evidence="2">The sequence shown here is derived from an EMBL/GenBank/DDBJ whole genome shotgun (WGS) entry which is preliminary data.</text>
</comment>
<feature type="compositionally biased region" description="Basic and acidic residues" evidence="1">
    <location>
        <begin position="19"/>
        <end position="28"/>
    </location>
</feature>
<name>A0AAV6UWQ7_9ARAC</name>
<evidence type="ECO:0000313" key="2">
    <source>
        <dbReference type="EMBL" id="KAG8188248.1"/>
    </source>
</evidence>
<gene>
    <name evidence="2" type="ORF">JTE90_018838</name>
</gene>
<dbReference type="AlphaFoldDB" id="A0AAV6UWQ7"/>
<feature type="compositionally biased region" description="Gly residues" evidence="1">
    <location>
        <begin position="37"/>
        <end position="47"/>
    </location>
</feature>
<organism evidence="2 3">
    <name type="scientific">Oedothorax gibbosus</name>
    <dbReference type="NCBI Taxonomy" id="931172"/>
    <lineage>
        <taxon>Eukaryota</taxon>
        <taxon>Metazoa</taxon>
        <taxon>Ecdysozoa</taxon>
        <taxon>Arthropoda</taxon>
        <taxon>Chelicerata</taxon>
        <taxon>Arachnida</taxon>
        <taxon>Araneae</taxon>
        <taxon>Araneomorphae</taxon>
        <taxon>Entelegynae</taxon>
        <taxon>Araneoidea</taxon>
        <taxon>Linyphiidae</taxon>
        <taxon>Erigoninae</taxon>
        <taxon>Oedothorax</taxon>
    </lineage>
</organism>
<dbReference type="EMBL" id="JAFNEN010000245">
    <property type="protein sequence ID" value="KAG8188248.1"/>
    <property type="molecule type" value="Genomic_DNA"/>
</dbReference>
<evidence type="ECO:0000313" key="3">
    <source>
        <dbReference type="Proteomes" id="UP000827092"/>
    </source>
</evidence>
<feature type="region of interest" description="Disordered" evidence="1">
    <location>
        <begin position="1"/>
        <end position="51"/>
    </location>
</feature>